<keyword evidence="3" id="KW-1185">Reference proteome</keyword>
<reference evidence="2 3" key="1">
    <citation type="submission" date="2017-04" db="EMBL/GenBank/DDBJ databases">
        <title>Draft genome sequence of Zooshikella ganghwensis VG4 isolated from Red Sea sediments.</title>
        <authorList>
            <person name="Rehman Z."/>
            <person name="Alam I."/>
            <person name="Kamau A."/>
            <person name="Bajic V."/>
            <person name="Leiknes T."/>
        </authorList>
    </citation>
    <scope>NUCLEOTIDE SEQUENCE [LARGE SCALE GENOMIC DNA]</scope>
    <source>
        <strain evidence="2 3">VG4</strain>
    </source>
</reference>
<organism evidence="2 3">
    <name type="scientific">Zooshikella ganghwensis</name>
    <dbReference type="NCBI Taxonomy" id="202772"/>
    <lineage>
        <taxon>Bacteria</taxon>
        <taxon>Pseudomonadati</taxon>
        <taxon>Pseudomonadota</taxon>
        <taxon>Gammaproteobacteria</taxon>
        <taxon>Oceanospirillales</taxon>
        <taxon>Zooshikellaceae</taxon>
        <taxon>Zooshikella</taxon>
    </lineage>
</organism>
<evidence type="ECO:0000313" key="2">
    <source>
        <dbReference type="EMBL" id="RDH44005.1"/>
    </source>
</evidence>
<dbReference type="InterPro" id="IPR014710">
    <property type="entry name" value="RmlC-like_jellyroll"/>
</dbReference>
<sequence>MATGNIFQAIPQDIPQELFEVILEKPGVTIERIISKGHTTPKGAWYDQNNDEWVLLLQGEARVVFQGESEPYTLAVGDYLYIPAHVKHRVDWTSRITETVWLAIHIVVDSLEDSLLK</sequence>
<dbReference type="InterPro" id="IPR011051">
    <property type="entry name" value="RmlC_Cupin_sf"/>
</dbReference>
<dbReference type="AlphaFoldDB" id="A0A4P9VKZ7"/>
<dbReference type="CDD" id="cd06981">
    <property type="entry name" value="cupin_reut_a1446"/>
    <property type="match status" value="1"/>
</dbReference>
<gene>
    <name evidence="2" type="ORF">B9G39_11405</name>
</gene>
<evidence type="ECO:0000313" key="3">
    <source>
        <dbReference type="Proteomes" id="UP000257039"/>
    </source>
</evidence>
<dbReference type="Gene3D" id="2.60.120.10">
    <property type="entry name" value="Jelly Rolls"/>
    <property type="match status" value="1"/>
</dbReference>
<comment type="caution">
    <text evidence="2">The sequence shown here is derived from an EMBL/GenBank/DDBJ whole genome shotgun (WGS) entry which is preliminary data.</text>
</comment>
<dbReference type="SUPFAM" id="SSF51182">
    <property type="entry name" value="RmlC-like cupins"/>
    <property type="match status" value="1"/>
</dbReference>
<dbReference type="Pfam" id="PF07883">
    <property type="entry name" value="Cupin_2"/>
    <property type="match status" value="1"/>
</dbReference>
<evidence type="ECO:0000259" key="1">
    <source>
        <dbReference type="Pfam" id="PF07883"/>
    </source>
</evidence>
<feature type="domain" description="Cupin type-2" evidence="1">
    <location>
        <begin position="47"/>
        <end position="104"/>
    </location>
</feature>
<dbReference type="RefSeq" id="WP_094787225.1">
    <property type="nucleotide sequence ID" value="NZ_NDXW01000001.1"/>
</dbReference>
<accession>A0A4P9VKZ7</accession>
<name>A0A4P9VKZ7_9GAMM</name>
<proteinExistence type="predicted"/>
<protein>
    <submittedName>
        <fullName evidence="2">Cupin domain-containing protein</fullName>
    </submittedName>
</protein>
<dbReference type="Proteomes" id="UP000257039">
    <property type="component" value="Unassembled WGS sequence"/>
</dbReference>
<dbReference type="InterPro" id="IPR013096">
    <property type="entry name" value="Cupin_2"/>
</dbReference>
<dbReference type="EMBL" id="NDXW01000001">
    <property type="protein sequence ID" value="RDH44005.1"/>
    <property type="molecule type" value="Genomic_DNA"/>
</dbReference>